<dbReference type="SMART" id="SM00860">
    <property type="entry name" value="SMI1_KNR4"/>
    <property type="match status" value="1"/>
</dbReference>
<dbReference type="SUPFAM" id="SSF160631">
    <property type="entry name" value="SMI1/KNR4-like"/>
    <property type="match status" value="1"/>
</dbReference>
<keyword evidence="3" id="KW-1185">Reference proteome</keyword>
<evidence type="ECO:0000313" key="2">
    <source>
        <dbReference type="EMBL" id="MDP0396815.1"/>
    </source>
</evidence>
<dbReference type="Proteomes" id="UP001178281">
    <property type="component" value="Unassembled WGS sequence"/>
</dbReference>
<gene>
    <name evidence="2" type="ORF">Q7X28_02635</name>
</gene>
<organism evidence="2 3">
    <name type="scientific">Tsukamurella strandjordii</name>
    <dbReference type="NCBI Taxonomy" id="147577"/>
    <lineage>
        <taxon>Bacteria</taxon>
        <taxon>Bacillati</taxon>
        <taxon>Actinomycetota</taxon>
        <taxon>Actinomycetes</taxon>
        <taxon>Mycobacteriales</taxon>
        <taxon>Tsukamurellaceae</taxon>
        <taxon>Tsukamurella</taxon>
    </lineage>
</organism>
<dbReference type="EMBL" id="JAUTIX010000001">
    <property type="protein sequence ID" value="MDP0396815.1"/>
    <property type="molecule type" value="Genomic_DNA"/>
</dbReference>
<evidence type="ECO:0000313" key="3">
    <source>
        <dbReference type="Proteomes" id="UP001178281"/>
    </source>
</evidence>
<evidence type="ECO:0000259" key="1">
    <source>
        <dbReference type="SMART" id="SM00860"/>
    </source>
</evidence>
<protein>
    <recommendedName>
        <fullName evidence="1">Knr4/Smi1-like domain-containing protein</fullName>
    </recommendedName>
</protein>
<sequence length="199" mass="20995">MGTETMVEELQELIADLARERVRAGEEDGDGLEIRLDLDPHGPVIATAAPAPPATEAEIAQAEAALGRPYPPELRALLGVANGFPGYFYGDTLLGTSGVGTAGVAGYPAQFPASIWGIAREYIDEWYAAEGGRLEFSPEDPLDCIPLASDPDASGAAFVVAGSGPGWDAGTVVELEGGIHRYENVREYLRARLALVREA</sequence>
<comment type="caution">
    <text evidence="2">The sequence shown here is derived from an EMBL/GenBank/DDBJ whole genome shotgun (WGS) entry which is preliminary data.</text>
</comment>
<dbReference type="Pfam" id="PF09346">
    <property type="entry name" value="SMI1_KNR4"/>
    <property type="match status" value="1"/>
</dbReference>
<dbReference type="RefSeq" id="WP_220656650.1">
    <property type="nucleotide sequence ID" value="NZ_JAUTIX010000001.1"/>
</dbReference>
<feature type="domain" description="Knr4/Smi1-like" evidence="1">
    <location>
        <begin position="53"/>
        <end position="191"/>
    </location>
</feature>
<proteinExistence type="predicted"/>
<accession>A0AA90S775</accession>
<dbReference type="InterPro" id="IPR037883">
    <property type="entry name" value="Knr4/Smi1-like_sf"/>
</dbReference>
<dbReference type="InterPro" id="IPR018958">
    <property type="entry name" value="Knr4/Smi1-like_dom"/>
</dbReference>
<name>A0AA90S775_9ACTN</name>
<reference evidence="2" key="1">
    <citation type="submission" date="2023-08" db="EMBL/GenBank/DDBJ databases">
        <title>The draft genome of Tsukamurella strandjordii strain 050030.</title>
        <authorList>
            <person name="Zhao F."/>
            <person name="Feng Y."/>
            <person name="Zong Z."/>
        </authorList>
    </citation>
    <scope>NUCLEOTIDE SEQUENCE</scope>
    <source>
        <strain evidence="2">050030</strain>
    </source>
</reference>
<dbReference type="AlphaFoldDB" id="A0AA90S775"/>